<evidence type="ECO:0000313" key="9">
    <source>
        <dbReference type="EMBL" id="GAA0149677.1"/>
    </source>
</evidence>
<dbReference type="Pfam" id="PF07926">
    <property type="entry name" value="TPR_MLP1_2"/>
    <property type="match status" value="1"/>
</dbReference>
<feature type="coiled-coil region" evidence="4">
    <location>
        <begin position="306"/>
        <end position="358"/>
    </location>
</feature>
<feature type="compositionally biased region" description="Basic residues" evidence="5">
    <location>
        <begin position="2014"/>
        <end position="2024"/>
    </location>
</feature>
<keyword evidence="10" id="KW-1185">Reference proteome</keyword>
<evidence type="ECO:0000256" key="1">
    <source>
        <dbReference type="ARBA" id="ARBA00004123"/>
    </source>
</evidence>
<feature type="compositionally biased region" description="Low complexity" evidence="5">
    <location>
        <begin position="1940"/>
        <end position="1950"/>
    </location>
</feature>
<feature type="coiled-coil region" evidence="4">
    <location>
        <begin position="986"/>
        <end position="1013"/>
    </location>
</feature>
<evidence type="ECO:0000259" key="7">
    <source>
        <dbReference type="Pfam" id="PF25481"/>
    </source>
</evidence>
<dbReference type="Pfam" id="PF25785">
    <property type="entry name" value="TPR"/>
    <property type="match status" value="1"/>
</dbReference>
<dbReference type="GO" id="GO:0006606">
    <property type="term" value="P:protein import into nucleus"/>
    <property type="evidence" value="ECO:0007669"/>
    <property type="project" value="InterPro"/>
</dbReference>
<dbReference type="InterPro" id="IPR057577">
    <property type="entry name" value="Nucleoprot-TPR/MLP1_dom"/>
</dbReference>
<evidence type="ECO:0000256" key="4">
    <source>
        <dbReference type="SAM" id="Coils"/>
    </source>
</evidence>
<feature type="coiled-coil region" evidence="4">
    <location>
        <begin position="1260"/>
        <end position="1526"/>
    </location>
</feature>
<feature type="coiled-coil region" evidence="4">
    <location>
        <begin position="109"/>
        <end position="266"/>
    </location>
</feature>
<feature type="coiled-coil region" evidence="4">
    <location>
        <begin position="1053"/>
        <end position="1129"/>
    </location>
</feature>
<feature type="domain" description="NUA/TPR/MLP1-2-like" evidence="8">
    <location>
        <begin position="492"/>
        <end position="596"/>
    </location>
</feature>
<comment type="caution">
    <text evidence="9">The sequence shown here is derived from an EMBL/GenBank/DDBJ whole genome shotgun (WGS) entry which is preliminary data.</text>
</comment>
<feature type="compositionally biased region" description="Basic and acidic residues" evidence="5">
    <location>
        <begin position="1877"/>
        <end position="1894"/>
    </location>
</feature>
<dbReference type="Proteomes" id="UP001454036">
    <property type="component" value="Unassembled WGS sequence"/>
</dbReference>
<feature type="coiled-coil region" evidence="4">
    <location>
        <begin position="485"/>
        <end position="526"/>
    </location>
</feature>
<reference evidence="9 10" key="1">
    <citation type="submission" date="2024-01" db="EMBL/GenBank/DDBJ databases">
        <title>The complete chloroplast genome sequence of Lithospermum erythrorhizon: insights into the phylogenetic relationship among Boraginaceae species and the maternal lineages of purple gromwells.</title>
        <authorList>
            <person name="Okada T."/>
            <person name="Watanabe K."/>
        </authorList>
    </citation>
    <scope>NUCLEOTIDE SEQUENCE [LARGE SCALE GENOMIC DNA]</scope>
</reference>
<feature type="domain" description="Nucleoprotein TPR/MLP1-2" evidence="6">
    <location>
        <begin position="1038"/>
        <end position="1165"/>
    </location>
</feature>
<feature type="compositionally biased region" description="Acidic residues" evidence="5">
    <location>
        <begin position="1831"/>
        <end position="1847"/>
    </location>
</feature>
<dbReference type="PANTHER" id="PTHR18898">
    <property type="entry name" value="NUCLEOPROTEIN TPR-RELATED"/>
    <property type="match status" value="1"/>
</dbReference>
<feature type="coiled-coil region" evidence="4">
    <location>
        <begin position="679"/>
        <end position="713"/>
    </location>
</feature>
<feature type="coiled-coil region" evidence="4">
    <location>
        <begin position="837"/>
        <end position="960"/>
    </location>
</feature>
<feature type="domain" description="Nucleoprotein TPR/MPL1" evidence="7">
    <location>
        <begin position="170"/>
        <end position="249"/>
    </location>
</feature>
<sequence length="2035" mass="229332">MPLFLSDEEFERTSHDANAVAEKADAFIRRLYTELDTVKAEADAASITAEQTCALLEQKFVALSNEHNVLQLKLTEFNASVDGTAKRIAEVEADKQRIQLNSIGKDGEIERLSMEASELHKSKRELMEMLERKDLELTEKNSTIKSYLDKIVNLTNTATQREARLSDLESELARCQALCARLSQEKELVERHNSWLNDELKTKVDSLLELRRKHSELEAEFSSNLADAERKFNETSSSLKWHKERVKELESNLESLQKEFLSSKDAAAVTEDQYSAELTTVTKLVDLYKESSEEWSKKAGELEGVIKALETHSNQVENDYKEKLETELTARKEYEKEANSLKEKLAACEVELERSRKESESKTFSLTFTTETNKQVGAGGVVDLAEDDGMLVPSYPTGLSGTTLAASLLRDGWSLAKMYAKFQEAIDAWRHEQLGRKETQAILKRVLYEIEEKSAVILDERDEHERLVEAYSALSLKLENSLSEQTSMDRTIQELKADLRKHQRDYAVLQKENIDLQRQVSVLLKECRDVQLRCGNHDYSAEEFPDAIISLDAISDAGSIFTTQRLTFKDINGLVEQNVQLRSLVNSLSDDIDSKQKELQENYEKELHRRTTEAADQVNSVLARAEEQGRMIESLHSSVAMYRKLYEEEHKRRTSPTQMHEVETDDGRKNIMLLLEDSNDASRKAQQQAADRLRLLEEEIAKLRTEIISVRSERDKFSLEAHFAQEKLDRFMKEFEHHRDEHNGVLARNVEFSQLIIGYQQKMRESSEALNAAEELSRKLTMEVSVLRNEKEMLLNAEKRASDEARSLSERVFRLQASLDTIHSTEEVREEARIMEKKKLEEYIQKIEREWAEAKKELQEEREIVRKLRIERENTMKDALKQVEESANASRIVAAAEARAAIAEARCAEMERQRFSDHQVAEKDGLTAPSSAIDKAAPDMNSVKEELERLREELQLTKHHMLQYKSIAEVNESAMKQIESVYENYKLDTDNIKKSLEDELKSLRERVKELETECCLKSNEVSSVNAEKHEALAAALSEVATLRDDESIKLTKITALEIQVSALSDDLEKEHKKWRTTQDNYERQVILQSETIQELTRASQALAALQEEASNLHKLVDTLKSENNDLRAKWEVEKSALEASKCEGDRRYNEINEQNKVLHSQLEALHIKFAEHDRRSVGLASGSTQTSAVDEDGMQNVVNYLRRSKEIAETEISLLKQEKFRLQSQLDRALKASESAQVALHAERSSARSLLFTEEDFKSLQLQVREINLLRESNAQLREENRHNYEECQKLREAAQKAKIDAENFEKLLRDKQNEVEACRKEIDMFKVEREHLRKKIDERNVIEKDAQLEETRKIVSEKKHMISQLEQDIGRSRTELTERESRINALLQVEASLRSEVEKQRTEIERQRRLTTFSKKKYDNLSKEKDDLSKEIQALTKQLEDAKQGKRTSVDAAGEQALKDARLQMLEKMMERTREDLKAEKAKQKTMTESYNNVAEQRSKLLDELEKHKQAVKSASDEIEKLKNDKVSQLQGASAVELPPGTLLEDLTGSYLGAVVNFERAAQPIREELGVHSVADSSAVDTSSSAVTTVSGQAVASSGPNVSGVGSGPSTLAIKTVEEKEKQASLARTNVEMRKTGRKLVRPRIVKPEEPQVDTEMSEVDGSNNSEKQTALSQEPQGNTIPLTARKRPSTSLTSESQEDSLAEETSPNIDAPLPKKAKGLEASQEDEGQVVPNQEANESTPVPEDDMVDAADHCLKEECVDPGKDDIVESAGDLPEELIEPVVDIVELQDDRIDVASDLDRPSEVLASDDHSKVQEVGEIQQQGNESGSELEEGELDADDQEGDDSIPPSMESPQIDEHAQTGENEESAISSATEPREIDSSQGLDDGKNEEVATEDVDSTDKANDVINEQVSSELDQGNLNTVSTTGKASTSGAGESSVSRQRSSVSAEPEGSQVSPVGRPEIEGGRQVSPVGRTINLSARARERASLRQAGMLPSTPGNPTSTPTTTVRGRGRARARGGRIARGGRGSTGE</sequence>
<feature type="compositionally biased region" description="Low complexity" evidence="5">
    <location>
        <begin position="1991"/>
        <end position="2013"/>
    </location>
</feature>
<feature type="region of interest" description="Disordered" evidence="5">
    <location>
        <begin position="1797"/>
        <end position="2035"/>
    </location>
</feature>
<dbReference type="GO" id="GO:0005643">
    <property type="term" value="C:nuclear pore"/>
    <property type="evidence" value="ECO:0007669"/>
    <property type="project" value="TreeGrafter"/>
</dbReference>
<proteinExistence type="predicted"/>
<feature type="compositionally biased region" description="Basic and acidic residues" evidence="5">
    <location>
        <begin position="1797"/>
        <end position="1818"/>
    </location>
</feature>
<evidence type="ECO:0000256" key="3">
    <source>
        <dbReference type="ARBA" id="ARBA00023242"/>
    </source>
</evidence>
<evidence type="ECO:0000259" key="6">
    <source>
        <dbReference type="Pfam" id="PF07926"/>
    </source>
</evidence>
<dbReference type="InterPro" id="IPR012929">
    <property type="entry name" value="Nucleoprot-TPR/MLP1-2_dom"/>
</dbReference>
<keyword evidence="2 4" id="KW-0175">Coiled coil</keyword>
<feature type="coiled-coil region" evidence="4">
    <location>
        <begin position="756"/>
        <end position="790"/>
    </location>
</feature>
<comment type="subcellular location">
    <subcellularLocation>
        <location evidence="1">Nucleus</location>
    </subcellularLocation>
</comment>
<feature type="coiled-coil region" evidence="4">
    <location>
        <begin position="1205"/>
        <end position="1232"/>
    </location>
</feature>
<feature type="compositionally biased region" description="Basic residues" evidence="5">
    <location>
        <begin position="1637"/>
        <end position="1646"/>
    </location>
</feature>
<evidence type="ECO:0000256" key="2">
    <source>
        <dbReference type="ARBA" id="ARBA00023054"/>
    </source>
</evidence>
<dbReference type="EMBL" id="BAABME010001448">
    <property type="protein sequence ID" value="GAA0149677.1"/>
    <property type="molecule type" value="Genomic_DNA"/>
</dbReference>
<gene>
    <name evidence="9" type="ORF">LIER_08795</name>
</gene>
<keyword evidence="3" id="KW-0539">Nucleus</keyword>
<feature type="compositionally biased region" description="Gly residues" evidence="5">
    <location>
        <begin position="2025"/>
        <end position="2035"/>
    </location>
</feature>
<feature type="region of interest" description="Disordered" evidence="5">
    <location>
        <begin position="1633"/>
        <end position="1754"/>
    </location>
</feature>
<feature type="compositionally biased region" description="Polar residues" evidence="5">
    <location>
        <begin position="1910"/>
        <end position="1938"/>
    </location>
</feature>
<dbReference type="InterPro" id="IPR057974">
    <property type="entry name" value="NUA/TPR/MLP1-2-like_dom"/>
</dbReference>
<dbReference type="PANTHER" id="PTHR18898:SF2">
    <property type="entry name" value="NUCLEOPROTEIN TPR"/>
    <property type="match status" value="1"/>
</dbReference>
<evidence type="ECO:0000256" key="5">
    <source>
        <dbReference type="SAM" id="MobiDB-lite"/>
    </source>
</evidence>
<protein>
    <submittedName>
        <fullName evidence="9">Primary active transporter</fullName>
    </submittedName>
</protein>
<accession>A0AAV3PD70</accession>
<feature type="coiled-coil region" evidence="4">
    <location>
        <begin position="578"/>
        <end position="628"/>
    </location>
</feature>
<name>A0AAV3PD70_LITER</name>
<feature type="compositionally biased region" description="Polar residues" evidence="5">
    <location>
        <begin position="1733"/>
        <end position="1742"/>
    </location>
</feature>
<dbReference type="GO" id="GO:0006406">
    <property type="term" value="P:mRNA export from nucleus"/>
    <property type="evidence" value="ECO:0007669"/>
    <property type="project" value="TreeGrafter"/>
</dbReference>
<feature type="compositionally biased region" description="Polar residues" evidence="5">
    <location>
        <begin position="1662"/>
        <end position="1683"/>
    </location>
</feature>
<evidence type="ECO:0000259" key="8">
    <source>
        <dbReference type="Pfam" id="PF25785"/>
    </source>
</evidence>
<organism evidence="9 10">
    <name type="scientific">Lithospermum erythrorhizon</name>
    <name type="common">Purple gromwell</name>
    <name type="synonym">Lithospermum officinale var. erythrorhizon</name>
    <dbReference type="NCBI Taxonomy" id="34254"/>
    <lineage>
        <taxon>Eukaryota</taxon>
        <taxon>Viridiplantae</taxon>
        <taxon>Streptophyta</taxon>
        <taxon>Embryophyta</taxon>
        <taxon>Tracheophyta</taxon>
        <taxon>Spermatophyta</taxon>
        <taxon>Magnoliopsida</taxon>
        <taxon>eudicotyledons</taxon>
        <taxon>Gunneridae</taxon>
        <taxon>Pentapetalae</taxon>
        <taxon>asterids</taxon>
        <taxon>lamiids</taxon>
        <taxon>Boraginales</taxon>
        <taxon>Boraginaceae</taxon>
        <taxon>Boraginoideae</taxon>
        <taxon>Lithospermeae</taxon>
        <taxon>Lithospermum</taxon>
    </lineage>
</organism>
<dbReference type="Pfam" id="PF25481">
    <property type="entry name" value="Nucleoprot-TPR"/>
    <property type="match status" value="1"/>
</dbReference>
<evidence type="ECO:0000313" key="10">
    <source>
        <dbReference type="Proteomes" id="UP001454036"/>
    </source>
</evidence>
<dbReference type="GO" id="GO:0017056">
    <property type="term" value="F:structural constituent of nuclear pore"/>
    <property type="evidence" value="ECO:0007669"/>
    <property type="project" value="TreeGrafter"/>
</dbReference>